<dbReference type="InterPro" id="IPR019164">
    <property type="entry name" value="TMEM147"/>
</dbReference>
<comment type="subcellular location">
    <subcellularLocation>
        <location evidence="2">Cell membrane</location>
        <topology evidence="2">Multi-pass membrane protein</topology>
    </subcellularLocation>
    <subcellularLocation>
        <location evidence="1">Endoplasmic reticulum membrane</location>
        <topology evidence="1">Multi-pass membrane protein</topology>
    </subcellularLocation>
</comment>
<dbReference type="GO" id="GO:0005789">
    <property type="term" value="C:endoplasmic reticulum membrane"/>
    <property type="evidence" value="ECO:0007669"/>
    <property type="project" value="UniProtKB-SubCell"/>
</dbReference>
<evidence type="ECO:0000256" key="8">
    <source>
        <dbReference type="ARBA" id="ARBA00034739"/>
    </source>
</evidence>
<protein>
    <recommendedName>
        <fullName evidence="9">BOS complex subunit TMEM147</fullName>
    </recommendedName>
    <alternativeName>
        <fullName evidence="10">Transmembrane protein 147</fullName>
    </alternativeName>
</protein>
<keyword evidence="7" id="KW-0472">Membrane</keyword>
<keyword evidence="3" id="KW-1003">Cell membrane</keyword>
<organism evidence="11 12">
    <name type="scientific">Poecilia latipinna</name>
    <name type="common">sailfin molly</name>
    <dbReference type="NCBI Taxonomy" id="48699"/>
    <lineage>
        <taxon>Eukaryota</taxon>
        <taxon>Metazoa</taxon>
        <taxon>Chordata</taxon>
        <taxon>Craniata</taxon>
        <taxon>Vertebrata</taxon>
        <taxon>Euteleostomi</taxon>
        <taxon>Actinopterygii</taxon>
        <taxon>Neopterygii</taxon>
        <taxon>Teleostei</taxon>
        <taxon>Neoteleostei</taxon>
        <taxon>Acanthomorphata</taxon>
        <taxon>Ovalentaria</taxon>
        <taxon>Atherinomorphae</taxon>
        <taxon>Cyprinodontiformes</taxon>
        <taxon>Poeciliidae</taxon>
        <taxon>Poeciliinae</taxon>
        <taxon>Poecilia</taxon>
    </lineage>
</organism>
<dbReference type="PANTHER" id="PTHR12869:SF0">
    <property type="entry name" value="BOS COMPLEX SUBUNIT TMEM147"/>
    <property type="match status" value="1"/>
</dbReference>
<dbReference type="Pfam" id="PF09767">
    <property type="entry name" value="DUF2053"/>
    <property type="match status" value="1"/>
</dbReference>
<reference evidence="11" key="2">
    <citation type="submission" date="2025-09" db="UniProtKB">
        <authorList>
            <consortium name="Ensembl"/>
        </authorList>
    </citation>
    <scope>IDENTIFICATION</scope>
</reference>
<comment type="similarity">
    <text evidence="8">Belongs to the TMEM147 family.</text>
</comment>
<name>A0A3B3U0M7_9TELE</name>
<keyword evidence="6" id="KW-1133">Transmembrane helix</keyword>
<keyword evidence="5" id="KW-0256">Endoplasmic reticulum</keyword>
<evidence type="ECO:0000313" key="12">
    <source>
        <dbReference type="Proteomes" id="UP000261500"/>
    </source>
</evidence>
<keyword evidence="4" id="KW-0812">Transmembrane</keyword>
<dbReference type="Ensembl" id="ENSPLAT00000006741.1">
    <property type="protein sequence ID" value="ENSPLAP00000006151.1"/>
    <property type="gene ID" value="ENSPLAG00000008237.1"/>
</dbReference>
<evidence type="ECO:0000256" key="7">
    <source>
        <dbReference type="ARBA" id="ARBA00023136"/>
    </source>
</evidence>
<evidence type="ECO:0000256" key="3">
    <source>
        <dbReference type="ARBA" id="ARBA00022475"/>
    </source>
</evidence>
<accession>A0A3B3U0M7</accession>
<evidence type="ECO:0000256" key="1">
    <source>
        <dbReference type="ARBA" id="ARBA00004477"/>
    </source>
</evidence>
<dbReference type="STRING" id="48699.ENSPLAP00000006151"/>
<proteinExistence type="inferred from homology"/>
<dbReference type="PANTHER" id="PTHR12869">
    <property type="entry name" value="SMALL SEVEN TRANSMEMBRANE DOMAIN-CONTAINING PROTEIN"/>
    <property type="match status" value="1"/>
</dbReference>
<evidence type="ECO:0000313" key="11">
    <source>
        <dbReference type="Ensembl" id="ENSPLAP00000006151.1"/>
    </source>
</evidence>
<reference evidence="11" key="1">
    <citation type="submission" date="2025-08" db="UniProtKB">
        <authorList>
            <consortium name="Ensembl"/>
        </authorList>
    </citation>
    <scope>IDENTIFICATION</scope>
</reference>
<dbReference type="AlphaFoldDB" id="A0A3B3U0M7"/>
<keyword evidence="12" id="KW-1185">Reference proteome</keyword>
<dbReference type="Proteomes" id="UP000261500">
    <property type="component" value="Unplaced"/>
</dbReference>
<evidence type="ECO:0000256" key="4">
    <source>
        <dbReference type="ARBA" id="ARBA00022692"/>
    </source>
</evidence>
<evidence type="ECO:0000256" key="9">
    <source>
        <dbReference type="ARBA" id="ARBA00034846"/>
    </source>
</evidence>
<dbReference type="GeneTree" id="ENSGT00390000013276"/>
<dbReference type="GO" id="GO:0005886">
    <property type="term" value="C:plasma membrane"/>
    <property type="evidence" value="ECO:0007669"/>
    <property type="project" value="UniProtKB-SubCell"/>
</dbReference>
<evidence type="ECO:0000256" key="2">
    <source>
        <dbReference type="ARBA" id="ARBA00004651"/>
    </source>
</evidence>
<sequence length="153" mass="17560">DALSRYIFPNWEGAGVYDFVREFMKSTVDLADRLGLHLVMSRNAGKGEHQITVAAVGWATAELVMSRLVVHYIAMAAVVWMFTRYDLPMTFRLPVTVLLPIFCHHLKFFEFGQALSPRYDVIGLQIRPSKDADPEFGHSFYVYKAFFIDQVSY</sequence>
<evidence type="ECO:0000256" key="5">
    <source>
        <dbReference type="ARBA" id="ARBA00022824"/>
    </source>
</evidence>
<evidence type="ECO:0000256" key="6">
    <source>
        <dbReference type="ARBA" id="ARBA00022989"/>
    </source>
</evidence>
<evidence type="ECO:0000256" key="10">
    <source>
        <dbReference type="ARBA" id="ARBA00034899"/>
    </source>
</evidence>